<name>A0A087SWP7_STEMI</name>
<protein>
    <submittedName>
        <fullName evidence="1">Uncharacterized protein</fullName>
    </submittedName>
</protein>
<organism evidence="1 2">
    <name type="scientific">Stegodyphus mimosarum</name>
    <name type="common">African social velvet spider</name>
    <dbReference type="NCBI Taxonomy" id="407821"/>
    <lineage>
        <taxon>Eukaryota</taxon>
        <taxon>Metazoa</taxon>
        <taxon>Ecdysozoa</taxon>
        <taxon>Arthropoda</taxon>
        <taxon>Chelicerata</taxon>
        <taxon>Arachnida</taxon>
        <taxon>Araneae</taxon>
        <taxon>Araneomorphae</taxon>
        <taxon>Entelegynae</taxon>
        <taxon>Eresoidea</taxon>
        <taxon>Eresidae</taxon>
        <taxon>Stegodyphus</taxon>
    </lineage>
</organism>
<dbReference type="Proteomes" id="UP000054359">
    <property type="component" value="Unassembled WGS sequence"/>
</dbReference>
<proteinExistence type="predicted"/>
<accession>A0A087SWP7</accession>
<dbReference type="AlphaFoldDB" id="A0A087SWP7"/>
<reference evidence="1 2" key="1">
    <citation type="submission" date="2013-11" db="EMBL/GenBank/DDBJ databases">
        <title>Genome sequencing of Stegodyphus mimosarum.</title>
        <authorList>
            <person name="Bechsgaard J."/>
        </authorList>
    </citation>
    <scope>NUCLEOTIDE SEQUENCE [LARGE SCALE GENOMIC DNA]</scope>
</reference>
<keyword evidence="2" id="KW-1185">Reference proteome</keyword>
<feature type="non-terminal residue" evidence="1">
    <location>
        <position position="63"/>
    </location>
</feature>
<gene>
    <name evidence="1" type="ORF">X975_22475</name>
</gene>
<evidence type="ECO:0000313" key="2">
    <source>
        <dbReference type="Proteomes" id="UP000054359"/>
    </source>
</evidence>
<dbReference type="EMBL" id="KK112300">
    <property type="protein sequence ID" value="KFM57286.1"/>
    <property type="molecule type" value="Genomic_DNA"/>
</dbReference>
<evidence type="ECO:0000313" key="1">
    <source>
        <dbReference type="EMBL" id="KFM57286.1"/>
    </source>
</evidence>
<sequence length="63" mass="7199">MAIVHTCTYFICHHAEIVQRNGFNCLRTLVSHCSVLDLGREHLICHRSASLFELPTSLIHLLQ</sequence>